<feature type="domain" description="DUF7310" evidence="2">
    <location>
        <begin position="7"/>
        <end position="89"/>
    </location>
</feature>
<dbReference type="OrthoDB" id="206571at2157"/>
<evidence type="ECO:0000256" key="1">
    <source>
        <dbReference type="SAM" id="MobiDB-lite"/>
    </source>
</evidence>
<dbReference type="Pfam" id="PF23991">
    <property type="entry name" value="DUF7310"/>
    <property type="match status" value="1"/>
</dbReference>
<organism evidence="3 4">
    <name type="scientific">Natrarchaeobius chitinivorans</name>
    <dbReference type="NCBI Taxonomy" id="1679083"/>
    <lineage>
        <taxon>Archaea</taxon>
        <taxon>Methanobacteriati</taxon>
        <taxon>Methanobacteriota</taxon>
        <taxon>Stenosarchaea group</taxon>
        <taxon>Halobacteria</taxon>
        <taxon>Halobacteriales</taxon>
        <taxon>Natrialbaceae</taxon>
        <taxon>Natrarchaeobius</taxon>
    </lineage>
</organism>
<evidence type="ECO:0000313" key="3">
    <source>
        <dbReference type="EMBL" id="RQH01295.1"/>
    </source>
</evidence>
<protein>
    <recommendedName>
        <fullName evidence="2">DUF7310 domain-containing protein</fullName>
    </recommendedName>
</protein>
<sequence>MTDYDRLEQRLAAVERTVVDGEFAFDELPDRGSLVADLERLESRLDAYEYRVATLEGETEALRGFVDRLEAVNSGVEREATTALLVVDRLERRLDALEDKLGAPHPEVDDEDDGESDRTARESAGSSERRSASRADRSIDCPDEDIIGEIVGDSARSEDADSSSETGRTESVSVAGRTASVEQRAIERRLSSTDVGQRDRESVSGADSAGFFRSLVSRLR</sequence>
<proteinExistence type="predicted"/>
<feature type="compositionally biased region" description="Basic and acidic residues" evidence="1">
    <location>
        <begin position="184"/>
        <end position="202"/>
    </location>
</feature>
<keyword evidence="4" id="KW-1185">Reference proteome</keyword>
<dbReference type="EMBL" id="REFZ01000004">
    <property type="protein sequence ID" value="RQH01295.1"/>
    <property type="molecule type" value="Genomic_DNA"/>
</dbReference>
<accession>A0A3N6MJ72</accession>
<dbReference type="AlphaFoldDB" id="A0A3N6MJ72"/>
<comment type="caution">
    <text evidence="3">The sequence shown here is derived from an EMBL/GenBank/DDBJ whole genome shotgun (WGS) entry which is preliminary data.</text>
</comment>
<dbReference type="SUPFAM" id="SSF57997">
    <property type="entry name" value="Tropomyosin"/>
    <property type="match status" value="1"/>
</dbReference>
<dbReference type="InterPro" id="IPR055734">
    <property type="entry name" value="DUF7310"/>
</dbReference>
<evidence type="ECO:0000259" key="2">
    <source>
        <dbReference type="Pfam" id="PF23991"/>
    </source>
</evidence>
<dbReference type="Proteomes" id="UP000281431">
    <property type="component" value="Unassembled WGS sequence"/>
</dbReference>
<dbReference type="Gene3D" id="1.20.1270.70">
    <property type="entry name" value="Designed single chain three-helix bundle"/>
    <property type="match status" value="1"/>
</dbReference>
<feature type="region of interest" description="Disordered" evidence="1">
    <location>
        <begin position="98"/>
        <end position="207"/>
    </location>
</feature>
<feature type="compositionally biased region" description="Basic and acidic residues" evidence="1">
    <location>
        <begin position="116"/>
        <end position="140"/>
    </location>
</feature>
<reference evidence="3 4" key="1">
    <citation type="submission" date="2018-10" db="EMBL/GenBank/DDBJ databases">
        <title>Natrarchaeobius chitinivorans gen. nov., sp. nov., and Natrarchaeobius haloalkaliphilus sp. nov., alkaliphilic, chitin-utilizing haloarchaea from hypersaline alkaline lakes.</title>
        <authorList>
            <person name="Sorokin D.Y."/>
            <person name="Elcheninov A.G."/>
            <person name="Kostrikina N.A."/>
            <person name="Bale N.J."/>
            <person name="Sinninghe Damste J.S."/>
            <person name="Khijniak T.V."/>
            <person name="Kublanov I.V."/>
            <person name="Toshchakov S.V."/>
        </authorList>
    </citation>
    <scope>NUCLEOTIDE SEQUENCE [LARGE SCALE GENOMIC DNA]</scope>
    <source>
        <strain evidence="3 4">AArcht7</strain>
    </source>
</reference>
<name>A0A3N6MJ72_NATCH</name>
<evidence type="ECO:0000313" key="4">
    <source>
        <dbReference type="Proteomes" id="UP000281431"/>
    </source>
</evidence>
<gene>
    <name evidence="3" type="ORF">EA472_07530</name>
</gene>